<accession>A0AA88KIU4</accession>
<comment type="caution">
    <text evidence="3">The sequence shown here is derived from an EMBL/GenBank/DDBJ whole genome shotgun (WGS) entry which is preliminary data.</text>
</comment>
<evidence type="ECO:0000259" key="2">
    <source>
        <dbReference type="SMART" id="SM00454"/>
    </source>
</evidence>
<proteinExistence type="predicted"/>
<protein>
    <recommendedName>
        <fullName evidence="2">SAM domain-containing protein</fullName>
    </recommendedName>
</protein>
<dbReference type="Gene3D" id="1.10.150.50">
    <property type="entry name" value="Transcription Factor, Ets-1"/>
    <property type="match status" value="1"/>
</dbReference>
<evidence type="ECO:0000313" key="3">
    <source>
        <dbReference type="EMBL" id="KAG2382592.1"/>
    </source>
</evidence>
<dbReference type="CDD" id="cd09487">
    <property type="entry name" value="SAM_superfamily"/>
    <property type="match status" value="1"/>
</dbReference>
<name>A0AA88KIU4_NAELO</name>
<dbReference type="Proteomes" id="UP000816034">
    <property type="component" value="Unassembled WGS sequence"/>
</dbReference>
<dbReference type="SMART" id="SM00454">
    <property type="entry name" value="SAM"/>
    <property type="match status" value="1"/>
</dbReference>
<feature type="region of interest" description="Disordered" evidence="1">
    <location>
        <begin position="1"/>
        <end position="32"/>
    </location>
</feature>
<sequence length="396" mass="44079">MKRNSVASASSQANSPAAKNKRPSVGDSTSSRKEEIEVFLLTRSLDDRRDDSVVENWDRIDFRIIPTESTPTHTSMVCHVEAFNDETVESVRLGILVENNSNMDIIVAFEVDSVEVAGMAIVVLKGKSRIAANVRHDGYLQPIIIRKNKLAEDYSEVIPKEELGKIGCIKATIYRANKDKTVADTQPKQGSGTPLENKAIKIKESMSKDGALSMGFGERKPIIVQPGSTCTKYNRCEKIKTWNVKYRNKIGFLWTLVQNGITMEEAKAQQEENEARGIGAKEQGVIEISDEEESDANETATPIIPKVAPIKSQTIMEKVKGVSKLTVEQKNVDELLSFIKSIDENLFNNVRATFKKEHIDGVAFLSLTHNDLKDMKVSIGDMIKVKQILQQLAENQ</sequence>
<dbReference type="InterPro" id="IPR013761">
    <property type="entry name" value="SAM/pointed_sf"/>
</dbReference>
<keyword evidence="4" id="KW-1185">Reference proteome</keyword>
<evidence type="ECO:0000256" key="1">
    <source>
        <dbReference type="SAM" id="MobiDB-lite"/>
    </source>
</evidence>
<dbReference type="InterPro" id="IPR001660">
    <property type="entry name" value="SAM"/>
</dbReference>
<organism evidence="3 4">
    <name type="scientific">Naegleria lovaniensis</name>
    <name type="common">Amoeba</name>
    <dbReference type="NCBI Taxonomy" id="51637"/>
    <lineage>
        <taxon>Eukaryota</taxon>
        <taxon>Discoba</taxon>
        <taxon>Heterolobosea</taxon>
        <taxon>Tetramitia</taxon>
        <taxon>Eutetramitia</taxon>
        <taxon>Vahlkampfiidae</taxon>
        <taxon>Naegleria</taxon>
    </lineage>
</organism>
<reference evidence="3 4" key="1">
    <citation type="journal article" date="2018" name="BMC Genomics">
        <title>The genome of Naegleria lovaniensis, the basis for a comparative approach to unravel pathogenicity factors of the human pathogenic amoeba N. fowleri.</title>
        <authorList>
            <person name="Liechti N."/>
            <person name="Schurch N."/>
            <person name="Bruggmann R."/>
            <person name="Wittwer M."/>
        </authorList>
    </citation>
    <scope>NUCLEOTIDE SEQUENCE [LARGE SCALE GENOMIC DNA]</scope>
    <source>
        <strain evidence="3 4">ATCC 30569</strain>
    </source>
</reference>
<evidence type="ECO:0000313" key="4">
    <source>
        <dbReference type="Proteomes" id="UP000816034"/>
    </source>
</evidence>
<dbReference type="RefSeq" id="XP_044548271.1">
    <property type="nucleotide sequence ID" value="XM_044694893.1"/>
</dbReference>
<dbReference type="AlphaFoldDB" id="A0AA88KIU4"/>
<gene>
    <name evidence="3" type="ORF">C9374_005172</name>
</gene>
<dbReference type="GeneID" id="68097627"/>
<dbReference type="SUPFAM" id="SSF47769">
    <property type="entry name" value="SAM/Pointed domain"/>
    <property type="match status" value="1"/>
</dbReference>
<feature type="domain" description="SAM" evidence="2">
    <location>
        <begin position="327"/>
        <end position="395"/>
    </location>
</feature>
<dbReference type="EMBL" id="PYSW02000023">
    <property type="protein sequence ID" value="KAG2382592.1"/>
    <property type="molecule type" value="Genomic_DNA"/>
</dbReference>
<feature type="compositionally biased region" description="Low complexity" evidence="1">
    <location>
        <begin position="1"/>
        <end position="18"/>
    </location>
</feature>